<gene>
    <name evidence="6" type="ORF">Zmor_024315</name>
</gene>
<dbReference type="PRINTS" id="PR01366">
    <property type="entry name" value="ROYALJELLY"/>
</dbReference>
<dbReference type="AlphaFoldDB" id="A0AA38I028"/>
<dbReference type="PANTHER" id="PTHR10009:SF19">
    <property type="entry name" value="RE55542P"/>
    <property type="match status" value="1"/>
</dbReference>
<dbReference type="GO" id="GO:0005576">
    <property type="term" value="C:extracellular region"/>
    <property type="evidence" value="ECO:0007669"/>
    <property type="project" value="UniProtKB-SubCell"/>
</dbReference>
<reference evidence="6" key="1">
    <citation type="journal article" date="2023" name="G3 (Bethesda)">
        <title>Whole genome assemblies of Zophobas morio and Tenebrio molitor.</title>
        <authorList>
            <person name="Kaur S."/>
            <person name="Stinson S.A."/>
            <person name="diCenzo G.C."/>
        </authorList>
    </citation>
    <scope>NUCLEOTIDE SEQUENCE</scope>
    <source>
        <strain evidence="6">QUZm001</strain>
    </source>
</reference>
<comment type="caution">
    <text evidence="6">The sequence shown here is derived from an EMBL/GenBank/DDBJ whole genome shotgun (WGS) entry which is preliminary data.</text>
</comment>
<evidence type="ECO:0000256" key="3">
    <source>
        <dbReference type="ARBA" id="ARBA00022525"/>
    </source>
</evidence>
<dbReference type="Proteomes" id="UP001168821">
    <property type="component" value="Unassembled WGS sequence"/>
</dbReference>
<dbReference type="Gene3D" id="2.120.10.30">
    <property type="entry name" value="TolB, C-terminal domain"/>
    <property type="match status" value="1"/>
</dbReference>
<dbReference type="EMBL" id="JALNTZ010000007">
    <property type="protein sequence ID" value="KAJ3646741.1"/>
    <property type="molecule type" value="Genomic_DNA"/>
</dbReference>
<dbReference type="PANTHER" id="PTHR10009">
    <property type="entry name" value="PROTEIN YELLOW-RELATED"/>
    <property type="match status" value="1"/>
</dbReference>
<evidence type="ECO:0000256" key="4">
    <source>
        <dbReference type="ARBA" id="ARBA00022729"/>
    </source>
</evidence>
<keyword evidence="7" id="KW-1185">Reference proteome</keyword>
<comment type="subcellular location">
    <subcellularLocation>
        <location evidence="1">Secreted</location>
    </subcellularLocation>
</comment>
<feature type="chain" id="PRO_5041469596" evidence="5">
    <location>
        <begin position="19"/>
        <end position="397"/>
    </location>
</feature>
<dbReference type="InterPro" id="IPR017996">
    <property type="entry name" value="MRJP/yellow-related"/>
</dbReference>
<evidence type="ECO:0000313" key="7">
    <source>
        <dbReference type="Proteomes" id="UP001168821"/>
    </source>
</evidence>
<keyword evidence="3" id="KW-0964">Secreted</keyword>
<proteinExistence type="inferred from homology"/>
<sequence>MWPLLALFLALLSPTVLSLELEVLNEWNLLDLNIPYDYGLINNFRPETNVFTGLEITNDRIFLSIPRLWSGVAATLTVIPRHTPPGSSPRLEAYPSWDFHKLGKGQNDSCDGLTSVYRMRQDSCNRLWVLDAGVNLSLEDFQRICPPKLVVFDLATDQVVRTVVFPRQVLRPNSLLANLIIDETAQGTCDSAFVYMADTAAPGMVVYDGARDTAWRIMHPTMFPDPDFSDYTIAGERFTLMDGVVGLAFSPKLSTVYFQPLATDRLFSIPASALRKGPPSQDEELPITLVGKKASQGLGLALDPKDDTIYFSPVRETSVAAWNPVTNQQKLIAYDQDKLQFAAELRWREQDNSVWLLSTRFQKFFRRTLNPQDVNLRIIRISTTPSLQTGLTNNLYF</sequence>
<evidence type="ECO:0000256" key="1">
    <source>
        <dbReference type="ARBA" id="ARBA00004613"/>
    </source>
</evidence>
<name>A0AA38I028_9CUCU</name>
<dbReference type="InterPro" id="IPR011042">
    <property type="entry name" value="6-blade_b-propeller_TolB-like"/>
</dbReference>
<dbReference type="SUPFAM" id="SSF101898">
    <property type="entry name" value="NHL repeat"/>
    <property type="match status" value="1"/>
</dbReference>
<dbReference type="Pfam" id="PF03022">
    <property type="entry name" value="MRJP"/>
    <property type="match status" value="1"/>
</dbReference>
<feature type="signal peptide" evidence="5">
    <location>
        <begin position="1"/>
        <end position="18"/>
    </location>
</feature>
<dbReference type="FunFam" id="2.120.10.30:FF:000045">
    <property type="entry name" value="Blast:Protein yellow"/>
    <property type="match status" value="1"/>
</dbReference>
<comment type="similarity">
    <text evidence="2">Belongs to the major royal jelly protein family.</text>
</comment>
<keyword evidence="4 5" id="KW-0732">Signal</keyword>
<protein>
    <submittedName>
        <fullName evidence="6">Uncharacterized protein</fullName>
    </submittedName>
</protein>
<organism evidence="6 7">
    <name type="scientific">Zophobas morio</name>
    <dbReference type="NCBI Taxonomy" id="2755281"/>
    <lineage>
        <taxon>Eukaryota</taxon>
        <taxon>Metazoa</taxon>
        <taxon>Ecdysozoa</taxon>
        <taxon>Arthropoda</taxon>
        <taxon>Hexapoda</taxon>
        <taxon>Insecta</taxon>
        <taxon>Pterygota</taxon>
        <taxon>Neoptera</taxon>
        <taxon>Endopterygota</taxon>
        <taxon>Coleoptera</taxon>
        <taxon>Polyphaga</taxon>
        <taxon>Cucujiformia</taxon>
        <taxon>Tenebrionidae</taxon>
        <taxon>Zophobas</taxon>
    </lineage>
</organism>
<evidence type="ECO:0000256" key="5">
    <source>
        <dbReference type="SAM" id="SignalP"/>
    </source>
</evidence>
<evidence type="ECO:0000256" key="2">
    <source>
        <dbReference type="ARBA" id="ARBA00009127"/>
    </source>
</evidence>
<accession>A0AA38I028</accession>
<evidence type="ECO:0000313" key="6">
    <source>
        <dbReference type="EMBL" id="KAJ3646741.1"/>
    </source>
</evidence>